<feature type="transmembrane region" description="Helical" evidence="10">
    <location>
        <begin position="169"/>
        <end position="185"/>
    </location>
</feature>
<evidence type="ECO:0000313" key="11">
    <source>
        <dbReference type="EMBL" id="CDU15891.1"/>
    </source>
</evidence>
<organism evidence="12 13">
    <name type="scientific">Plasmodium yoelii</name>
    <dbReference type="NCBI Taxonomy" id="5861"/>
    <lineage>
        <taxon>Eukaryota</taxon>
        <taxon>Sar</taxon>
        <taxon>Alveolata</taxon>
        <taxon>Apicomplexa</taxon>
        <taxon>Aconoidasida</taxon>
        <taxon>Haemosporida</taxon>
        <taxon>Plasmodiidae</taxon>
        <taxon>Plasmodium</taxon>
        <taxon>Plasmodium (Vinckeia)</taxon>
    </lineage>
</organism>
<evidence type="ECO:0000313" key="13">
    <source>
        <dbReference type="Proteomes" id="UP000072874"/>
    </source>
</evidence>
<dbReference type="VEuPathDB" id="PlasmoDB:PYYM_0105600"/>
<dbReference type="EC" id="2.3.1.-" evidence="10"/>
<dbReference type="KEGG" id="pyo:PY17X_0106200"/>
<dbReference type="GO" id="GO:0034625">
    <property type="term" value="P:fatty acid elongation, monounsaturated fatty acid"/>
    <property type="evidence" value="ECO:0007669"/>
    <property type="project" value="TreeGrafter"/>
</dbReference>
<keyword evidence="9 10" id="KW-0275">Fatty acid biosynthesis</keyword>
<dbReference type="EMBL" id="LM993655">
    <property type="protein sequence ID" value="VTZ71486.1"/>
    <property type="molecule type" value="Genomic_DNA"/>
</dbReference>
<dbReference type="VEuPathDB" id="PlasmoDB:PY17X_0106200"/>
<evidence type="ECO:0000256" key="2">
    <source>
        <dbReference type="ARBA" id="ARBA00022516"/>
    </source>
</evidence>
<evidence type="ECO:0000256" key="6">
    <source>
        <dbReference type="ARBA" id="ARBA00022989"/>
    </source>
</evidence>
<dbReference type="GeneID" id="3791152"/>
<keyword evidence="4 10" id="KW-0812">Transmembrane</keyword>
<reference evidence="12" key="2">
    <citation type="submission" date="2014-05" db="EMBL/GenBank/DDBJ databases">
        <authorList>
            <person name="Aslett M.A."/>
            <person name="De Silva N."/>
        </authorList>
    </citation>
    <scope>NUCLEOTIDE SEQUENCE</scope>
    <source>
        <strain evidence="12">17X</strain>
    </source>
</reference>
<dbReference type="InterPro" id="IPR002076">
    <property type="entry name" value="ELO_fam"/>
</dbReference>
<dbReference type="GO" id="GO:0034626">
    <property type="term" value="P:fatty acid elongation, polyunsaturated fatty acid"/>
    <property type="evidence" value="ECO:0007669"/>
    <property type="project" value="TreeGrafter"/>
</dbReference>
<dbReference type="OMA" id="EFMQNAD"/>
<dbReference type="VEuPathDB" id="PlasmoDB:PY00625"/>
<proteinExistence type="inferred from homology"/>
<keyword evidence="3 10" id="KW-0808">Transferase</keyword>
<keyword evidence="6 10" id="KW-1133">Transmembrane helix</keyword>
<dbReference type="GO" id="GO:0042761">
    <property type="term" value="P:very long-chain fatty acid biosynthetic process"/>
    <property type="evidence" value="ECO:0007669"/>
    <property type="project" value="TreeGrafter"/>
</dbReference>
<sequence length="288" mass="34503">MAFNILFLNNLGERILQYFNASLKPGRRVTKDWFMINPTHFFIVFFTYFIFIFIAYIYKSLYATHQNPDKLSKIKASSKSKNSRSYITLEKLVPIYNLIQVLLSALICVLTIYNARKRGFSLFYNYVDFSKTNIAFWCWLFYLNKIFDFVDTILIVIKQNWNQFSFLHVYHHISIFLIMWINTSVGYDGDVYYIIVSNSFVHFIMYTYYFFSSLKYKIPVYLKSSVTYIQMLQFVSMILPGFCIFFLNYKTPHPIRIVGLCFYYCISLLILFCHFSYKTYIRPKKKVA</sequence>
<feature type="transmembrane region" description="Helical" evidence="10">
    <location>
        <begin position="191"/>
        <end position="211"/>
    </location>
</feature>
<evidence type="ECO:0000313" key="12">
    <source>
        <dbReference type="EMBL" id="VTZ71486.1"/>
    </source>
</evidence>
<evidence type="ECO:0000256" key="1">
    <source>
        <dbReference type="ARBA" id="ARBA00004141"/>
    </source>
</evidence>
<feature type="transmembrane region" description="Helical" evidence="10">
    <location>
        <begin position="134"/>
        <end position="157"/>
    </location>
</feature>
<reference evidence="12" key="4">
    <citation type="submission" date="2019-05" db="EMBL/GenBank/DDBJ databases">
        <authorList>
            <consortium name="Pathogen Informatics"/>
        </authorList>
    </citation>
    <scope>NUCLEOTIDE SEQUENCE</scope>
    <source>
        <strain evidence="12">17X</strain>
    </source>
</reference>
<dbReference type="Proteomes" id="UP000072904">
    <property type="component" value="Chromosome 1"/>
</dbReference>
<dbReference type="GO" id="GO:0005789">
    <property type="term" value="C:endoplasmic reticulum membrane"/>
    <property type="evidence" value="ECO:0007669"/>
    <property type="project" value="TreeGrafter"/>
</dbReference>
<protein>
    <recommendedName>
        <fullName evidence="10">Elongation of fatty acids protein</fullName>
        <ecNumber evidence="10">2.3.1.-</ecNumber>
    </recommendedName>
</protein>
<evidence type="ECO:0000256" key="7">
    <source>
        <dbReference type="ARBA" id="ARBA00023098"/>
    </source>
</evidence>
<evidence type="ECO:0000256" key="8">
    <source>
        <dbReference type="ARBA" id="ARBA00023136"/>
    </source>
</evidence>
<feature type="transmembrane region" description="Helical" evidence="10">
    <location>
        <begin position="93"/>
        <end position="114"/>
    </location>
</feature>
<feature type="transmembrane region" description="Helical" evidence="10">
    <location>
        <begin position="255"/>
        <end position="277"/>
    </location>
</feature>
<evidence type="ECO:0000256" key="5">
    <source>
        <dbReference type="ARBA" id="ARBA00022832"/>
    </source>
</evidence>
<reference evidence="11" key="3">
    <citation type="submission" date="2014-05" db="EMBL/GenBank/DDBJ databases">
        <authorList>
            <person name="Aslett A.Martin."/>
            <person name="De Silva Nishadi"/>
        </authorList>
    </citation>
    <scope>NUCLEOTIDE SEQUENCE</scope>
    <source>
        <strain evidence="11">YM</strain>
    </source>
</reference>
<evidence type="ECO:0000256" key="4">
    <source>
        <dbReference type="ARBA" id="ARBA00022692"/>
    </source>
</evidence>
<keyword evidence="5 10" id="KW-0276">Fatty acid metabolism</keyword>
<dbReference type="GO" id="GO:0009922">
    <property type="term" value="F:fatty acid elongase activity"/>
    <property type="evidence" value="ECO:0007669"/>
    <property type="project" value="InterPro"/>
</dbReference>
<evidence type="ECO:0000256" key="9">
    <source>
        <dbReference type="ARBA" id="ARBA00023160"/>
    </source>
</evidence>
<dbReference type="Proteomes" id="UP000072874">
    <property type="component" value="Chromosome 1"/>
</dbReference>
<feature type="transmembrane region" description="Helical" evidence="10">
    <location>
        <begin position="39"/>
        <end position="58"/>
    </location>
</feature>
<dbReference type="PANTHER" id="PTHR11157">
    <property type="entry name" value="FATTY ACID ACYL TRANSFERASE-RELATED"/>
    <property type="match status" value="1"/>
</dbReference>
<dbReference type="OrthoDB" id="434092at2759"/>
<comment type="subcellular location">
    <subcellularLocation>
        <location evidence="1">Membrane</location>
        <topology evidence="1">Multi-pass membrane protein</topology>
    </subcellularLocation>
</comment>
<dbReference type="Pfam" id="PF01151">
    <property type="entry name" value="ELO"/>
    <property type="match status" value="1"/>
</dbReference>
<dbReference type="PANTHER" id="PTHR11157:SF126">
    <property type="entry name" value="ELONGATION OF VERY LONG CHAIN FATTY ACIDS PROTEIN"/>
    <property type="match status" value="1"/>
</dbReference>
<accession>A0A078K5I8</accession>
<dbReference type="GO" id="GO:0030148">
    <property type="term" value="P:sphingolipid biosynthetic process"/>
    <property type="evidence" value="ECO:0007669"/>
    <property type="project" value="TreeGrafter"/>
</dbReference>
<evidence type="ECO:0000256" key="3">
    <source>
        <dbReference type="ARBA" id="ARBA00022679"/>
    </source>
</evidence>
<dbReference type="RefSeq" id="XP_022811234.1">
    <property type="nucleotide sequence ID" value="XM_022957810.1"/>
</dbReference>
<comment type="catalytic activity">
    <reaction evidence="10">
        <text>an acyl-CoA + malonyl-CoA + H(+) = a 3-oxoacyl-CoA + CO2 + CoA</text>
        <dbReference type="Rhea" id="RHEA:50252"/>
        <dbReference type="ChEBI" id="CHEBI:15378"/>
        <dbReference type="ChEBI" id="CHEBI:16526"/>
        <dbReference type="ChEBI" id="CHEBI:57287"/>
        <dbReference type="ChEBI" id="CHEBI:57384"/>
        <dbReference type="ChEBI" id="CHEBI:58342"/>
        <dbReference type="ChEBI" id="CHEBI:90726"/>
    </reaction>
    <physiologicalReaction direction="left-to-right" evidence="10">
        <dbReference type="Rhea" id="RHEA:50253"/>
    </physiologicalReaction>
</comment>
<keyword evidence="7 10" id="KW-0443">Lipid metabolism</keyword>
<name>A0A078K5I8_PLAYE</name>
<dbReference type="AlphaFoldDB" id="A0A078K5I8"/>
<reference evidence="13 14" key="1">
    <citation type="journal article" date="2014" name="BMC Biol.">
        <title>A comprehensive evaluation of rodent malaria parasite genomes and gene expression.</title>
        <authorList>
            <person name="Otto T.D."/>
            <person name="Bohme U."/>
            <person name="Jackson A.P."/>
            <person name="Hunt M."/>
            <person name="Franke-Fayard B."/>
            <person name="Hoeijmakers W.A."/>
            <person name="Religa A.A."/>
            <person name="Robertson L."/>
            <person name="Sanders M."/>
            <person name="Ogun S.A."/>
            <person name="Cunningham D."/>
            <person name="Erhart A."/>
            <person name="Billker O."/>
            <person name="Khan S.M."/>
            <person name="Stunnenberg H.G."/>
            <person name="Langhorne J."/>
            <person name="Holder A.A."/>
            <person name="Waters A.P."/>
            <person name="Newbold C.I."/>
            <person name="Pain A."/>
            <person name="Berriman M."/>
            <person name="Janse C.J."/>
        </authorList>
    </citation>
    <scope>NUCLEOTIDE SEQUENCE [LARGE SCALE GENOMIC DNA]</scope>
    <source>
        <strain evidence="12 13">17X</strain>
        <strain evidence="11 14">YM</strain>
    </source>
</reference>
<dbReference type="EMBL" id="LK934629">
    <property type="protein sequence ID" value="CDU15891.1"/>
    <property type="molecule type" value="Genomic_DNA"/>
</dbReference>
<dbReference type="GO" id="GO:0019367">
    <property type="term" value="P:fatty acid elongation, saturated fatty acid"/>
    <property type="evidence" value="ECO:0007669"/>
    <property type="project" value="TreeGrafter"/>
</dbReference>
<evidence type="ECO:0000313" key="14">
    <source>
        <dbReference type="Proteomes" id="UP000072904"/>
    </source>
</evidence>
<gene>
    <name evidence="12" type="ORF">PY17X_0106200</name>
    <name evidence="11" type="ORF">PYYM_0105600</name>
</gene>
<keyword evidence="8 10" id="KW-0472">Membrane</keyword>
<comment type="similarity">
    <text evidence="10">Belongs to the ELO family.</text>
</comment>
<evidence type="ECO:0000256" key="10">
    <source>
        <dbReference type="RuleBase" id="RU361115"/>
    </source>
</evidence>
<feature type="transmembrane region" description="Helical" evidence="10">
    <location>
        <begin position="231"/>
        <end position="249"/>
    </location>
</feature>
<keyword evidence="2 10" id="KW-0444">Lipid biosynthesis</keyword>
<dbReference type="VEuPathDB" id="PlasmoDB:Py17XNL_000104723"/>